<proteinExistence type="predicted"/>
<protein>
    <submittedName>
        <fullName evidence="2">Uncharacterized protein</fullName>
    </submittedName>
</protein>
<dbReference type="RefSeq" id="WP_086989476.1">
    <property type="nucleotide sequence ID" value="NZ_FJMZ01000027.1"/>
</dbReference>
<organism evidence="2 4">
    <name type="scientific">Trichococcus flocculiformis</name>
    <dbReference type="NCBI Taxonomy" id="82803"/>
    <lineage>
        <taxon>Bacteria</taxon>
        <taxon>Bacillati</taxon>
        <taxon>Bacillota</taxon>
        <taxon>Bacilli</taxon>
        <taxon>Lactobacillales</taxon>
        <taxon>Carnobacteriaceae</taxon>
        <taxon>Trichococcus</taxon>
    </lineage>
</organism>
<evidence type="ECO:0000313" key="4">
    <source>
        <dbReference type="Proteomes" id="UP000199686"/>
    </source>
</evidence>
<dbReference type="Proteomes" id="UP000195947">
    <property type="component" value="Unassembled WGS sequence"/>
</dbReference>
<keyword evidence="3" id="KW-1185">Reference proteome</keyword>
<reference evidence="1 3" key="1">
    <citation type="submission" date="2016-02" db="EMBL/GenBank/DDBJ databases">
        <authorList>
            <person name="Strepis N."/>
        </authorList>
    </citation>
    <scope>NUCLEOTIDE SEQUENCE [LARGE SCALE GENOMIC DNA]</scope>
    <source>
        <strain evidence="1">Trichococcus flocculiformis</strain>
    </source>
</reference>
<sequence>MKKQRLNINTPAGWSAYAEKMNTKTFISEFGRQPRDYSEVTAWVNECVEAADALCDSETIEKHEAKLRTADGVRYWVTAL</sequence>
<evidence type="ECO:0000313" key="3">
    <source>
        <dbReference type="Proteomes" id="UP000195947"/>
    </source>
</evidence>
<dbReference type="Proteomes" id="UP000199686">
    <property type="component" value="Unassembled WGS sequence"/>
</dbReference>
<evidence type="ECO:0000313" key="1">
    <source>
        <dbReference type="EMBL" id="CZQ96956.1"/>
    </source>
</evidence>
<gene>
    <name evidence="2" type="ORF">SAMN04488507_102022</name>
    <name evidence="1" type="ORF">TFLO_2131</name>
</gene>
<reference evidence="2 4" key="2">
    <citation type="submission" date="2016-10" db="EMBL/GenBank/DDBJ databases">
        <authorList>
            <person name="Varghese N."/>
            <person name="Submissions S."/>
        </authorList>
    </citation>
    <scope>NUCLEOTIDE SEQUENCE [LARGE SCALE GENOMIC DNA]</scope>
    <source>
        <strain evidence="2 4">DSM 2094</strain>
    </source>
</reference>
<dbReference type="AlphaFoldDB" id="A0AB38BIH8"/>
<accession>A0AB38BIH8</accession>
<evidence type="ECO:0000313" key="2">
    <source>
        <dbReference type="EMBL" id="SFH85985.1"/>
    </source>
</evidence>
<name>A0AB38BIH8_9LACT</name>
<dbReference type="EMBL" id="FOQC01000020">
    <property type="protein sequence ID" value="SFH85985.1"/>
    <property type="molecule type" value="Genomic_DNA"/>
</dbReference>
<dbReference type="EMBL" id="FJMZ01000027">
    <property type="protein sequence ID" value="CZQ96956.1"/>
    <property type="molecule type" value="Genomic_DNA"/>
</dbReference>
<comment type="caution">
    <text evidence="2">The sequence shown here is derived from an EMBL/GenBank/DDBJ whole genome shotgun (WGS) entry which is preliminary data.</text>
</comment>